<dbReference type="eggNOG" id="ENOG502SEU0">
    <property type="taxonomic scope" value="Eukaryota"/>
</dbReference>
<evidence type="ECO:0000256" key="6">
    <source>
        <dbReference type="ARBA" id="ARBA00022490"/>
    </source>
</evidence>
<feature type="region of interest" description="Disordered" evidence="8">
    <location>
        <begin position="1"/>
        <end position="216"/>
    </location>
</feature>
<reference evidence="10 11" key="1">
    <citation type="journal article" date="2008" name="PLoS Genet.">
        <title>Genomic islands in the pathogenic filamentous fungus Aspergillus fumigatus.</title>
        <authorList>
            <person name="Fedorova N.D."/>
            <person name="Khaldi N."/>
            <person name="Joardar V.S."/>
            <person name="Maiti R."/>
            <person name="Amedeo P."/>
            <person name="Anderson M.J."/>
            <person name="Crabtree J."/>
            <person name="Silva J.C."/>
            <person name="Badger J.H."/>
            <person name="Albarraq A."/>
            <person name="Angiuoli S."/>
            <person name="Bussey H."/>
            <person name="Bowyer P."/>
            <person name="Cotty P.J."/>
            <person name="Dyer P.S."/>
            <person name="Egan A."/>
            <person name="Galens K."/>
            <person name="Fraser-Liggett C.M."/>
            <person name="Haas B.J."/>
            <person name="Inman J.M."/>
            <person name="Kent R."/>
            <person name="Lemieux S."/>
            <person name="Malavazi I."/>
            <person name="Orvis J."/>
            <person name="Roemer T."/>
            <person name="Ronning C.M."/>
            <person name="Sundaram J.P."/>
            <person name="Sutton G."/>
            <person name="Turner G."/>
            <person name="Venter J.C."/>
            <person name="White O.R."/>
            <person name="Whitty B.R."/>
            <person name="Youngman P."/>
            <person name="Wolfe K.H."/>
            <person name="Goldman G.H."/>
            <person name="Wortman J.R."/>
            <person name="Jiang B."/>
            <person name="Denning D.W."/>
            <person name="Nierman W.C."/>
        </authorList>
    </citation>
    <scope>NUCLEOTIDE SEQUENCE [LARGE SCALE GENOMIC DNA]</scope>
    <source>
        <strain evidence="11">ATCC 1007 / CBS 513.65 / DSM 816 / NCTC 3887 / NRRL 1</strain>
    </source>
</reference>
<keyword evidence="11" id="KW-1185">Reference proteome</keyword>
<dbReference type="InterPro" id="IPR028094">
    <property type="entry name" value="RTC4_C"/>
</dbReference>
<dbReference type="PANTHER" id="PTHR41391">
    <property type="entry name" value="RESTRICTION OF TELOMERE CAPPING PROTEIN 4"/>
    <property type="match status" value="1"/>
</dbReference>
<evidence type="ECO:0000256" key="3">
    <source>
        <dbReference type="ARBA" id="ARBA00004496"/>
    </source>
</evidence>
<protein>
    <recommendedName>
        <fullName evidence="5">Restriction of telomere capping protein 4</fullName>
    </recommendedName>
</protein>
<evidence type="ECO:0000256" key="7">
    <source>
        <dbReference type="ARBA" id="ARBA00023242"/>
    </source>
</evidence>
<feature type="compositionally biased region" description="Polar residues" evidence="8">
    <location>
        <begin position="191"/>
        <end position="202"/>
    </location>
</feature>
<dbReference type="SMART" id="SM01312">
    <property type="entry name" value="RTC4"/>
    <property type="match status" value="1"/>
</dbReference>
<dbReference type="HOGENOM" id="CLU_034020_0_0_1"/>
<evidence type="ECO:0000256" key="4">
    <source>
        <dbReference type="ARBA" id="ARBA00009461"/>
    </source>
</evidence>
<dbReference type="OMA" id="ETICCGY"/>
<feature type="compositionally biased region" description="Basic residues" evidence="8">
    <location>
        <begin position="73"/>
        <end position="83"/>
    </location>
</feature>
<feature type="compositionally biased region" description="Basic and acidic residues" evidence="8">
    <location>
        <begin position="1"/>
        <end position="11"/>
    </location>
</feature>
<keyword evidence="6" id="KW-0963">Cytoplasm</keyword>
<dbReference type="OrthoDB" id="128308at2759"/>
<evidence type="ECO:0000256" key="1">
    <source>
        <dbReference type="ARBA" id="ARBA00002738"/>
    </source>
</evidence>
<evidence type="ECO:0000313" key="11">
    <source>
        <dbReference type="Proteomes" id="UP000006701"/>
    </source>
</evidence>
<dbReference type="EMBL" id="DS027059">
    <property type="protein sequence ID" value="EAW08353.1"/>
    <property type="molecule type" value="Genomic_DNA"/>
</dbReference>
<dbReference type="GO" id="GO:0005634">
    <property type="term" value="C:nucleus"/>
    <property type="evidence" value="ECO:0007669"/>
    <property type="project" value="UniProtKB-SubCell"/>
</dbReference>
<organism evidence="10 11">
    <name type="scientific">Aspergillus clavatus (strain ATCC 1007 / CBS 513.65 / DSM 816 / NCTC 3887 / NRRL 1 / QM 1276 / 107)</name>
    <dbReference type="NCBI Taxonomy" id="344612"/>
    <lineage>
        <taxon>Eukaryota</taxon>
        <taxon>Fungi</taxon>
        <taxon>Dikarya</taxon>
        <taxon>Ascomycota</taxon>
        <taxon>Pezizomycotina</taxon>
        <taxon>Eurotiomycetes</taxon>
        <taxon>Eurotiomycetidae</taxon>
        <taxon>Eurotiales</taxon>
        <taxon>Aspergillaceae</taxon>
        <taxon>Aspergillus</taxon>
        <taxon>Aspergillus subgen. Fumigati</taxon>
    </lineage>
</organism>
<evidence type="ECO:0000256" key="8">
    <source>
        <dbReference type="SAM" id="MobiDB-lite"/>
    </source>
</evidence>
<sequence>MVTPRSSRDPSHASIRLTKKNYHGKSLHSYLRKDSDNEDIQAQPASSPGTYSDDQENEAPPGFEDFDSEMGQRRRSHRGKKHKLDSESPPSSRKRTAEDAADKAKREAEKEEFLFSQSSQRSQKRSKHGYLSKQKRDSLSWKARSSNATSPRPKSSPSSSAPEPKAARSSQEVKDEAKNQAATEPQFIFPPTSSGVTSSAQIPTIFDSDDDSTDVPLSSASEAMLEEFDLMEDMFLSERNETEPAAPEPSLCPWCKKSVDPEALMKFKAQPKQRVREQQRFCESHQQTTAAKEWKERGLPFIDWDNFEGRIKGHFDDLDKILVPDSSSYYRNVLDTTLKAGKAKNFRLTLAGDALETICCGYYGTRGANKMLEAITARFSRKLRRLATEDHIVKQAGVVGYAQAVLVPELALRLVKEDMGVNDDSARQILRESIDIGEKVNFALNDVVPIPVEDEAEVIGD</sequence>
<proteinExistence type="inferred from homology"/>
<evidence type="ECO:0000256" key="2">
    <source>
        <dbReference type="ARBA" id="ARBA00004123"/>
    </source>
</evidence>
<dbReference type="AlphaFoldDB" id="A1CRT2"/>
<dbReference type="GO" id="GO:0005737">
    <property type="term" value="C:cytoplasm"/>
    <property type="evidence" value="ECO:0007669"/>
    <property type="project" value="UniProtKB-SubCell"/>
</dbReference>
<evidence type="ECO:0000313" key="10">
    <source>
        <dbReference type="EMBL" id="EAW08353.1"/>
    </source>
</evidence>
<feature type="compositionally biased region" description="Polar residues" evidence="8">
    <location>
        <begin position="43"/>
        <end position="52"/>
    </location>
</feature>
<feature type="compositionally biased region" description="Low complexity" evidence="8">
    <location>
        <begin position="150"/>
        <end position="170"/>
    </location>
</feature>
<dbReference type="Pfam" id="PF14474">
    <property type="entry name" value="RTC4"/>
    <property type="match status" value="1"/>
</dbReference>
<dbReference type="PANTHER" id="PTHR41391:SF1">
    <property type="entry name" value="RESTRICTION OF TELOMERE CAPPING PROTEIN 4"/>
    <property type="match status" value="1"/>
</dbReference>
<evidence type="ECO:0000259" key="9">
    <source>
        <dbReference type="SMART" id="SM01312"/>
    </source>
</evidence>
<dbReference type="GeneID" id="4701170"/>
<dbReference type="Proteomes" id="UP000006701">
    <property type="component" value="Unassembled WGS sequence"/>
</dbReference>
<keyword evidence="7" id="KW-0539">Nucleus</keyword>
<evidence type="ECO:0000256" key="5">
    <source>
        <dbReference type="ARBA" id="ARBA00015162"/>
    </source>
</evidence>
<dbReference type="VEuPathDB" id="FungiDB:ACLA_030860"/>
<accession>A1CRT2</accession>
<comment type="similarity">
    <text evidence="4">Belongs to the RTC4 family.</text>
</comment>
<gene>
    <name evidence="10" type="ORF">ACLA_030860</name>
</gene>
<name>A1CRT2_ASPCL</name>
<dbReference type="RefSeq" id="XP_001269779.1">
    <property type="nucleotide sequence ID" value="XM_001269778.1"/>
</dbReference>
<comment type="function">
    <text evidence="1">May be involved in a process influencing telomere capping.</text>
</comment>
<dbReference type="InterPro" id="IPR039024">
    <property type="entry name" value="RTC4"/>
</dbReference>
<feature type="compositionally biased region" description="Basic and acidic residues" evidence="8">
    <location>
        <begin position="95"/>
        <end position="113"/>
    </location>
</feature>
<dbReference type="KEGG" id="act:ACLA_030860"/>
<comment type="subcellular location">
    <subcellularLocation>
        <location evidence="3">Cytoplasm</location>
    </subcellularLocation>
    <subcellularLocation>
        <location evidence="2">Nucleus</location>
    </subcellularLocation>
</comment>
<feature type="domain" description="Restriction of telomere capping protein 4 C-terminal" evidence="9">
    <location>
        <begin position="321"/>
        <end position="443"/>
    </location>
</feature>
<feature type="compositionally biased region" description="Basic residues" evidence="8">
    <location>
        <begin position="17"/>
        <end position="26"/>
    </location>
</feature>